<accession>A0A2U8PKQ1</accession>
<reference evidence="2 3" key="1">
    <citation type="journal article" date="2014" name="Int. J. Syst. Evol. Microbiol.">
        <title>Bradyrhizobium ottawaense sp. nov., a symbiotic nitrogen fixing bacterium from root nodules of soybeans in Canada.</title>
        <authorList>
            <person name="Yu X."/>
            <person name="Cloutier S."/>
            <person name="Tambong J.T."/>
            <person name="Bromfield E.S."/>
        </authorList>
    </citation>
    <scope>NUCLEOTIDE SEQUENCE [LARGE SCALE GENOMIC DNA]</scope>
    <source>
        <strain evidence="2 3">OO99</strain>
    </source>
</reference>
<keyword evidence="1" id="KW-0732">Signal</keyword>
<sequence length="208" mass="21750">MRLLLGLARIVALGGMLALAGCVTAANNSLSQSDIAGMKLTGVAVSFAPDARIQWEDGLRAYADSKAVSLEQAATMADAPEVKAFVQGLLTPRIKAGVEQVLAARLAGTRPVRLDIRVKSLLFPSAIQRVVIGGHRGMIADANLVDARTGALIVAYPELNAALYTGQGIVGAAVQAAIDNNATQTPVDKVSVRYGEIYRNWLLKDGGA</sequence>
<evidence type="ECO:0008006" key="4">
    <source>
        <dbReference type="Google" id="ProtNLM"/>
    </source>
</evidence>
<organism evidence="2 3">
    <name type="scientific">Bradyrhizobium ottawaense</name>
    <dbReference type="NCBI Taxonomy" id="931866"/>
    <lineage>
        <taxon>Bacteria</taxon>
        <taxon>Pseudomonadati</taxon>
        <taxon>Pseudomonadota</taxon>
        <taxon>Alphaproteobacteria</taxon>
        <taxon>Hyphomicrobiales</taxon>
        <taxon>Nitrobacteraceae</taxon>
        <taxon>Bradyrhizobium</taxon>
    </lineage>
</organism>
<dbReference type="GeneID" id="92966304"/>
<evidence type="ECO:0000313" key="3">
    <source>
        <dbReference type="Proteomes" id="UP000215703"/>
    </source>
</evidence>
<protein>
    <recommendedName>
        <fullName evidence="4">DUF3313 domain-containing protein</fullName>
    </recommendedName>
</protein>
<name>A0A2U8PKQ1_9BRAD</name>
<dbReference type="Proteomes" id="UP000215703">
    <property type="component" value="Chromosome"/>
</dbReference>
<feature type="signal peptide" evidence="1">
    <location>
        <begin position="1"/>
        <end position="25"/>
    </location>
</feature>
<evidence type="ECO:0000313" key="2">
    <source>
        <dbReference type="EMBL" id="AWL98301.1"/>
    </source>
</evidence>
<dbReference type="KEGG" id="bot:CIT37_27105"/>
<evidence type="ECO:0000256" key="1">
    <source>
        <dbReference type="SAM" id="SignalP"/>
    </source>
</evidence>
<proteinExistence type="predicted"/>
<dbReference type="AlphaFoldDB" id="A0A2U8PKQ1"/>
<dbReference type="RefSeq" id="WP_038973059.1">
    <property type="nucleotide sequence ID" value="NZ_CP029425.2"/>
</dbReference>
<dbReference type="EMBL" id="CP029425">
    <property type="protein sequence ID" value="AWL98301.1"/>
    <property type="molecule type" value="Genomic_DNA"/>
</dbReference>
<feature type="chain" id="PRO_5015960077" description="DUF3313 domain-containing protein" evidence="1">
    <location>
        <begin position="26"/>
        <end position="208"/>
    </location>
</feature>
<dbReference type="PROSITE" id="PS51257">
    <property type="entry name" value="PROKAR_LIPOPROTEIN"/>
    <property type="match status" value="1"/>
</dbReference>
<reference evidence="2 3" key="2">
    <citation type="journal article" date="2017" name="Syst. Appl. Microbiol.">
        <title>Soybeans inoculated with root zone soils of Canadian native legumes harbour diverse and novel Bradyrhizobium spp. that possess agricultural potential.</title>
        <authorList>
            <person name="Bromfield E.S.P."/>
            <person name="Cloutier S."/>
            <person name="Tambong J.T."/>
            <person name="Tran Thi T.V."/>
        </authorList>
    </citation>
    <scope>NUCLEOTIDE SEQUENCE [LARGE SCALE GENOMIC DNA]</scope>
    <source>
        <strain evidence="2 3">OO99</strain>
    </source>
</reference>
<gene>
    <name evidence="2" type="ORF">CIT37_27105</name>
</gene>